<evidence type="ECO:0000313" key="1">
    <source>
        <dbReference type="EMBL" id="OQB42637.1"/>
    </source>
</evidence>
<dbReference type="Proteomes" id="UP000485621">
    <property type="component" value="Unassembled WGS sequence"/>
</dbReference>
<comment type="caution">
    <text evidence="1">The sequence shown here is derived from an EMBL/GenBank/DDBJ whole genome shotgun (WGS) entry which is preliminary data.</text>
</comment>
<dbReference type="EMBL" id="MWDB01000001">
    <property type="protein sequence ID" value="OQB42637.1"/>
    <property type="molecule type" value="Genomic_DNA"/>
</dbReference>
<organism evidence="1">
    <name type="scientific">candidate division CPR1 bacterium ADurb.Bin160</name>
    <dbReference type="NCBI Taxonomy" id="1852826"/>
    <lineage>
        <taxon>Bacteria</taxon>
        <taxon>candidate division CPR1</taxon>
    </lineage>
</organism>
<gene>
    <name evidence="1" type="ORF">BWY04_00073</name>
</gene>
<protein>
    <submittedName>
        <fullName evidence="1">Uncharacterized protein</fullName>
    </submittedName>
</protein>
<dbReference type="AlphaFoldDB" id="A0A1V5ZR14"/>
<reference evidence="1" key="1">
    <citation type="submission" date="2017-02" db="EMBL/GenBank/DDBJ databases">
        <title>Delving into the versatile metabolic prowess of the omnipresent phylum Bacteroidetes.</title>
        <authorList>
            <person name="Nobu M.K."/>
            <person name="Mei R."/>
            <person name="Narihiro T."/>
            <person name="Kuroda K."/>
            <person name="Liu W.-T."/>
        </authorList>
    </citation>
    <scope>NUCLEOTIDE SEQUENCE</scope>
    <source>
        <strain evidence="1">ADurb.Bin160</strain>
    </source>
</reference>
<name>A0A1V5ZR14_9BACT</name>
<sequence length="213" mass="25450">MNIISTETPISSSEYFEGQNKKSSLKNKLSKNLLHDIQNSEKHSEAKKVAKKVKHIWDLDKIYEAYEDNFANMIARYAIKQIIDHEVKYGQYWYLHDVLLPHPYLNEQEKHRVEENIDKAALNYIKQHTKPFYQTTERFNNQQSVREFQQLVKIIYTDYISQNVRKKAEKLVLKRVKNKKEHSEFLLFVKNNENLSENMKRTASQSLDEKDKI</sequence>
<proteinExistence type="predicted"/>
<accession>A0A1V5ZR14</accession>